<feature type="coiled-coil region" evidence="1">
    <location>
        <begin position="58"/>
        <end position="92"/>
    </location>
</feature>
<accession>A0ABM1E9L2</accession>
<dbReference type="RefSeq" id="XP_014668884.1">
    <property type="nucleotide sequence ID" value="XM_014813398.1"/>
</dbReference>
<evidence type="ECO:0000313" key="5">
    <source>
        <dbReference type="RefSeq" id="XP_014668884.1"/>
    </source>
</evidence>
<dbReference type="Proteomes" id="UP000695022">
    <property type="component" value="Unplaced"/>
</dbReference>
<evidence type="ECO:0000256" key="2">
    <source>
        <dbReference type="SAM" id="MobiDB-lite"/>
    </source>
</evidence>
<reference evidence="4 5" key="1">
    <citation type="submission" date="2025-05" db="UniProtKB">
        <authorList>
            <consortium name="RefSeq"/>
        </authorList>
    </citation>
    <scope>IDENTIFICATION</scope>
</reference>
<sequence>MSMTGHAGKVAAKHAGKTVTEHGGKTSAGESREQVQAFMRGQGIRDGDWRGVLHRKHSADLRRGLDRLQVTLQKEQRQAERKTSQMALLTQQMALAFDDLAAASSSTCPSRKTSTDSQYSWPMGGASRRASVSRYGCCASMSPMPPGRCASWESALSSGTCVVRGADHRTSVIDVPTILVTSADDDDDGGAAVAATTDPARMDDEQLKIYNFMQLASSEGATGAAMEGRRDGGRQRRSSRVYAQPIPRLRRRSSVGGPAAAAIEEETEPPLRLPPLLLPPLHKQSKPLPVRTGFGPKPASSAAKQTMEVDWKELQQCRYLRQPRRRQEKTHVAHCNY</sequence>
<gene>
    <name evidence="4 5" type="primary">LOC106810123</name>
</gene>
<evidence type="ECO:0000313" key="3">
    <source>
        <dbReference type="Proteomes" id="UP000695022"/>
    </source>
</evidence>
<evidence type="ECO:0000313" key="4">
    <source>
        <dbReference type="RefSeq" id="XP_014668883.1"/>
    </source>
</evidence>
<name>A0ABM1E9L2_PRICU</name>
<feature type="region of interest" description="Disordered" evidence="2">
    <location>
        <begin position="285"/>
        <end position="304"/>
    </location>
</feature>
<proteinExistence type="predicted"/>
<keyword evidence="1" id="KW-0175">Coiled coil</keyword>
<keyword evidence="3" id="KW-1185">Reference proteome</keyword>
<dbReference type="GeneID" id="106810123"/>
<feature type="compositionally biased region" description="Low complexity" evidence="2">
    <location>
        <begin position="1"/>
        <end position="10"/>
    </location>
</feature>
<feature type="region of interest" description="Disordered" evidence="2">
    <location>
        <begin position="1"/>
        <end position="32"/>
    </location>
</feature>
<organism evidence="3 4">
    <name type="scientific">Priapulus caudatus</name>
    <name type="common">Priapulid worm</name>
    <dbReference type="NCBI Taxonomy" id="37621"/>
    <lineage>
        <taxon>Eukaryota</taxon>
        <taxon>Metazoa</taxon>
        <taxon>Ecdysozoa</taxon>
        <taxon>Scalidophora</taxon>
        <taxon>Priapulida</taxon>
        <taxon>Priapulimorpha</taxon>
        <taxon>Priapulimorphida</taxon>
        <taxon>Priapulidae</taxon>
        <taxon>Priapulus</taxon>
    </lineage>
</organism>
<protein>
    <submittedName>
        <fullName evidence="4 5">Uncharacterized protein LOC106810123</fullName>
    </submittedName>
</protein>
<feature type="region of interest" description="Disordered" evidence="2">
    <location>
        <begin position="221"/>
        <end position="273"/>
    </location>
</feature>
<dbReference type="RefSeq" id="XP_014668883.1">
    <property type="nucleotide sequence ID" value="XM_014813397.1"/>
</dbReference>
<evidence type="ECO:0000256" key="1">
    <source>
        <dbReference type="SAM" id="Coils"/>
    </source>
</evidence>